<gene>
    <name evidence="3" type="ORF">Pyn_00065</name>
</gene>
<protein>
    <submittedName>
        <fullName evidence="3">Protein CHUP1 chloroplastic</fullName>
    </submittedName>
</protein>
<dbReference type="GO" id="GO:0055028">
    <property type="term" value="C:cortical microtubule"/>
    <property type="evidence" value="ECO:0007669"/>
    <property type="project" value="TreeGrafter"/>
</dbReference>
<keyword evidence="1 2" id="KW-0175">Coiled coil</keyword>
<sequence length="336" mass="39086">MESSTSKVEVIIKPMLLKTGIPLALSMVGFICAKLMAKRSLNPKESLSEADQVLRDGDSFHSFSSTCVLSMEDHEPIIMDANVMNLAESLEIGYNKHELEEEISLLRIRLDDLQNRESELEMQFIRYCDLKEKESVVVELRNMLLLEMAHVEFFNRDSSMEAESQRLEKLVVEYLRILEQLEYWKSENGFLQRKVKKLLRKARRQSRIMQKQDLKLEAWEAEVLRIYEALETRTKVIKKLEDEVGELRVVLDQVQDEKNVLLEKLELAEKSASSISKIGGEGIKIEVLEKEIEQLQKDRAAELKELVYLRWSNACLRHKLMRNQAQEEQQGSGEEQ</sequence>
<feature type="coiled-coil region" evidence="2">
    <location>
        <begin position="96"/>
        <end position="123"/>
    </location>
</feature>
<dbReference type="Proteomes" id="UP000250321">
    <property type="component" value="Unassembled WGS sequence"/>
</dbReference>
<dbReference type="AlphaFoldDB" id="A0A314YKC1"/>
<dbReference type="OrthoDB" id="687739at2759"/>
<evidence type="ECO:0000256" key="2">
    <source>
        <dbReference type="SAM" id="Coils"/>
    </source>
</evidence>
<comment type="caution">
    <text evidence="3">The sequence shown here is derived from an EMBL/GenBank/DDBJ whole genome shotgun (WGS) entry which is preliminary data.</text>
</comment>
<name>A0A314YKC1_PRUYE</name>
<dbReference type="GO" id="GO:0072699">
    <property type="term" value="P:protein localization to cortical microtubule cytoskeleton"/>
    <property type="evidence" value="ECO:0007669"/>
    <property type="project" value="TreeGrafter"/>
</dbReference>
<proteinExistence type="predicted"/>
<dbReference type="PANTHER" id="PTHR31342:SF10">
    <property type="entry name" value="CHUP1-LIKE PROTEIN"/>
    <property type="match status" value="1"/>
</dbReference>
<feature type="coiled-coil region" evidence="2">
    <location>
        <begin position="237"/>
        <end position="305"/>
    </location>
</feature>
<reference evidence="3 4" key="1">
    <citation type="submission" date="2018-02" db="EMBL/GenBank/DDBJ databases">
        <title>Draft genome of wild Prunus yedoensis var. nudiflora.</title>
        <authorList>
            <person name="Baek S."/>
            <person name="Kim J.-H."/>
            <person name="Choi K."/>
            <person name="Kim G.-B."/>
            <person name="Cho A."/>
            <person name="Jang H."/>
            <person name="Shin C.-H."/>
            <person name="Yu H.-J."/>
            <person name="Mun J.-H."/>
        </authorList>
    </citation>
    <scope>NUCLEOTIDE SEQUENCE [LARGE SCALE GENOMIC DNA]</scope>
    <source>
        <strain evidence="4">cv. Jeju island</strain>
        <tissue evidence="3">Leaf</tissue>
    </source>
</reference>
<evidence type="ECO:0000313" key="3">
    <source>
        <dbReference type="EMBL" id="PQQ09065.1"/>
    </source>
</evidence>
<dbReference type="STRING" id="2094558.A0A314YKC1"/>
<evidence type="ECO:0000256" key="1">
    <source>
        <dbReference type="ARBA" id="ARBA00023054"/>
    </source>
</evidence>
<evidence type="ECO:0000313" key="4">
    <source>
        <dbReference type="Proteomes" id="UP000250321"/>
    </source>
</evidence>
<accession>A0A314YKC1</accession>
<dbReference type="PANTHER" id="PTHR31342">
    <property type="entry name" value="PROTEIN CHUP1, CHLOROPLASTIC"/>
    <property type="match status" value="1"/>
</dbReference>
<dbReference type="EMBL" id="PJQY01000647">
    <property type="protein sequence ID" value="PQQ09065.1"/>
    <property type="molecule type" value="Genomic_DNA"/>
</dbReference>
<keyword evidence="4" id="KW-1185">Reference proteome</keyword>
<organism evidence="3 4">
    <name type="scientific">Prunus yedoensis var. nudiflora</name>
    <dbReference type="NCBI Taxonomy" id="2094558"/>
    <lineage>
        <taxon>Eukaryota</taxon>
        <taxon>Viridiplantae</taxon>
        <taxon>Streptophyta</taxon>
        <taxon>Embryophyta</taxon>
        <taxon>Tracheophyta</taxon>
        <taxon>Spermatophyta</taxon>
        <taxon>Magnoliopsida</taxon>
        <taxon>eudicotyledons</taxon>
        <taxon>Gunneridae</taxon>
        <taxon>Pentapetalae</taxon>
        <taxon>rosids</taxon>
        <taxon>fabids</taxon>
        <taxon>Rosales</taxon>
        <taxon>Rosaceae</taxon>
        <taxon>Amygdaloideae</taxon>
        <taxon>Amygdaleae</taxon>
        <taxon>Prunus</taxon>
    </lineage>
</organism>
<dbReference type="InterPro" id="IPR040265">
    <property type="entry name" value="CHUP1/IPGA1-like"/>
</dbReference>